<dbReference type="InParanoid" id="A0A6P3ZGD1"/>
<accession>A0A6P3ZGD1</accession>
<keyword evidence="5" id="KW-0539">Nucleus</keyword>
<feature type="compositionally biased region" description="Polar residues" evidence="7">
    <location>
        <begin position="415"/>
        <end position="427"/>
    </location>
</feature>
<evidence type="ECO:0000256" key="1">
    <source>
        <dbReference type="ARBA" id="ARBA00004123"/>
    </source>
</evidence>
<protein>
    <submittedName>
        <fullName evidence="10">Ethylene-responsive transcription factor ABR1</fullName>
    </submittedName>
</protein>
<feature type="region of interest" description="Disordered" evidence="7">
    <location>
        <begin position="181"/>
        <end position="213"/>
    </location>
</feature>
<keyword evidence="3" id="KW-0238">DNA-binding</keyword>
<dbReference type="InterPro" id="IPR016177">
    <property type="entry name" value="DNA-bd_dom_sf"/>
</dbReference>
<organism evidence="9 10">
    <name type="scientific">Ziziphus jujuba</name>
    <name type="common">Chinese jujube</name>
    <name type="synonym">Ziziphus sativa</name>
    <dbReference type="NCBI Taxonomy" id="326968"/>
    <lineage>
        <taxon>Eukaryota</taxon>
        <taxon>Viridiplantae</taxon>
        <taxon>Streptophyta</taxon>
        <taxon>Embryophyta</taxon>
        <taxon>Tracheophyta</taxon>
        <taxon>Spermatophyta</taxon>
        <taxon>Magnoliopsida</taxon>
        <taxon>eudicotyledons</taxon>
        <taxon>Gunneridae</taxon>
        <taxon>Pentapetalae</taxon>
        <taxon>rosids</taxon>
        <taxon>fabids</taxon>
        <taxon>Rosales</taxon>
        <taxon>Rhamnaceae</taxon>
        <taxon>Paliureae</taxon>
        <taxon>Ziziphus</taxon>
    </lineage>
</organism>
<dbReference type="FunCoup" id="A0A6P3ZGD1">
    <property type="interactions" value="14"/>
</dbReference>
<reference evidence="10" key="1">
    <citation type="submission" date="2025-08" db="UniProtKB">
        <authorList>
            <consortium name="RefSeq"/>
        </authorList>
    </citation>
    <scope>IDENTIFICATION</scope>
    <source>
        <tissue evidence="10">Seedling</tissue>
    </source>
</reference>
<feature type="region of interest" description="Disordered" evidence="7">
    <location>
        <begin position="21"/>
        <end position="42"/>
    </location>
</feature>
<evidence type="ECO:0000256" key="2">
    <source>
        <dbReference type="ARBA" id="ARBA00023015"/>
    </source>
</evidence>
<feature type="compositionally biased region" description="Low complexity" evidence="7">
    <location>
        <begin position="434"/>
        <end position="447"/>
    </location>
</feature>
<evidence type="ECO:0000256" key="7">
    <source>
        <dbReference type="SAM" id="MobiDB-lite"/>
    </source>
</evidence>
<dbReference type="RefSeq" id="XP_015872758.3">
    <property type="nucleotide sequence ID" value="XM_016017272.4"/>
</dbReference>
<feature type="compositionally biased region" description="Polar residues" evidence="7">
    <location>
        <begin position="181"/>
        <end position="199"/>
    </location>
</feature>
<dbReference type="AlphaFoldDB" id="A0A6P3ZGD1"/>
<dbReference type="InterPro" id="IPR044808">
    <property type="entry name" value="ERF_plant"/>
</dbReference>
<feature type="region of interest" description="Disordered" evidence="7">
    <location>
        <begin position="415"/>
        <end position="447"/>
    </location>
</feature>
<dbReference type="Pfam" id="PF00847">
    <property type="entry name" value="AP2"/>
    <property type="match status" value="1"/>
</dbReference>
<dbReference type="Proteomes" id="UP001652623">
    <property type="component" value="Chromosome 5"/>
</dbReference>
<dbReference type="GeneID" id="107409847"/>
<sequence>MCLLKVANKRDLDDQFIRFQADQDQQHDEEETSELVYSQSHELINPTQSSSLAYHPQYVSLMPPPPPQPSTIFSGYSRPTEMSAMVSALTHVVSGQRGYGIGLSSSSSSSSSPSPSPSSGSSIGQKRGREDNIGAASSQLLLESSSRAYRVGLAPHDFGATQQGAESSPSATGEEITNIMSNPAATTTIVSPSPSSETASYEESGERRRRYRGVRQRPWGKWAAEIRDPHKAARVWLGTFDTAEAAARAYDEAALRFRGNRAKLNFPENVRLLPPPAQTLQAVLPAAVSSTPASVITQVQPNPTPRPPPQPLQSVPFFNPQQFQSHPDVLRDYLQYSQLLQSSGGDFNGGQQQQQQQQQQPQPTSLLEQMFYNSQFGPVQSSFLSSSSTFSPSSVSSSSSSVSFPLLFSDQQQLGFFRPTRTQNPSGGSAFPAPSWSHSGHNPSSSG</sequence>
<evidence type="ECO:0000256" key="3">
    <source>
        <dbReference type="ARBA" id="ARBA00023125"/>
    </source>
</evidence>
<feature type="domain" description="AP2/ERF" evidence="8">
    <location>
        <begin position="210"/>
        <end position="267"/>
    </location>
</feature>
<evidence type="ECO:0000256" key="6">
    <source>
        <dbReference type="ARBA" id="ARBA00024343"/>
    </source>
</evidence>
<dbReference type="GO" id="GO:0003677">
    <property type="term" value="F:DNA binding"/>
    <property type="evidence" value="ECO:0007669"/>
    <property type="project" value="UniProtKB-KW"/>
</dbReference>
<dbReference type="PANTHER" id="PTHR31190:SF421">
    <property type="entry name" value="ETHYLENE-RESPONSIVE TRANSCRIPTION FACTOR ERF110"/>
    <property type="match status" value="1"/>
</dbReference>
<feature type="region of interest" description="Disordered" evidence="7">
    <location>
        <begin position="341"/>
        <end position="363"/>
    </location>
</feature>
<proteinExistence type="inferred from homology"/>
<gene>
    <name evidence="10" type="primary">LOC107409847</name>
</gene>
<dbReference type="GO" id="GO:0009873">
    <property type="term" value="P:ethylene-activated signaling pathway"/>
    <property type="evidence" value="ECO:0007669"/>
    <property type="project" value="InterPro"/>
</dbReference>
<dbReference type="SMART" id="SM00380">
    <property type="entry name" value="AP2"/>
    <property type="match status" value="1"/>
</dbReference>
<keyword evidence="4" id="KW-0804">Transcription</keyword>
<evidence type="ECO:0000256" key="5">
    <source>
        <dbReference type="ARBA" id="ARBA00023242"/>
    </source>
</evidence>
<dbReference type="Gene3D" id="3.30.730.10">
    <property type="entry name" value="AP2/ERF domain"/>
    <property type="match status" value="1"/>
</dbReference>
<evidence type="ECO:0000313" key="9">
    <source>
        <dbReference type="Proteomes" id="UP001652623"/>
    </source>
</evidence>
<dbReference type="PROSITE" id="PS51032">
    <property type="entry name" value="AP2_ERF"/>
    <property type="match status" value="1"/>
</dbReference>
<evidence type="ECO:0000256" key="4">
    <source>
        <dbReference type="ARBA" id="ARBA00023163"/>
    </source>
</evidence>
<feature type="compositionally biased region" description="Low complexity" evidence="7">
    <location>
        <begin position="351"/>
        <end position="363"/>
    </location>
</feature>
<evidence type="ECO:0000313" key="10">
    <source>
        <dbReference type="RefSeq" id="XP_015872758.3"/>
    </source>
</evidence>
<comment type="similarity">
    <text evidence="6">Belongs to the AP2/ERF transcription factor family. ERF subfamily.</text>
</comment>
<feature type="region of interest" description="Disordered" evidence="7">
    <location>
        <begin position="100"/>
        <end position="129"/>
    </location>
</feature>
<evidence type="ECO:0000259" key="8">
    <source>
        <dbReference type="PROSITE" id="PS51032"/>
    </source>
</evidence>
<dbReference type="InterPro" id="IPR036955">
    <property type="entry name" value="AP2/ERF_dom_sf"/>
</dbReference>
<dbReference type="PRINTS" id="PR00367">
    <property type="entry name" value="ETHRSPELEMNT"/>
</dbReference>
<keyword evidence="2" id="KW-0805">Transcription regulation</keyword>
<feature type="region of interest" description="Disordered" evidence="7">
    <location>
        <begin position="294"/>
        <end position="319"/>
    </location>
</feature>
<keyword evidence="9" id="KW-1185">Reference proteome</keyword>
<dbReference type="InterPro" id="IPR001471">
    <property type="entry name" value="AP2/ERF_dom"/>
</dbReference>
<feature type="compositionally biased region" description="Pro residues" evidence="7">
    <location>
        <begin position="302"/>
        <end position="311"/>
    </location>
</feature>
<name>A0A6P3ZGD1_ZIZJJ</name>
<dbReference type="GO" id="GO:0005634">
    <property type="term" value="C:nucleus"/>
    <property type="evidence" value="ECO:0007669"/>
    <property type="project" value="UniProtKB-SubCell"/>
</dbReference>
<dbReference type="CDD" id="cd00018">
    <property type="entry name" value="AP2"/>
    <property type="match status" value="1"/>
</dbReference>
<feature type="compositionally biased region" description="Low complexity" evidence="7">
    <location>
        <begin position="104"/>
        <end position="122"/>
    </location>
</feature>
<dbReference type="PANTHER" id="PTHR31190">
    <property type="entry name" value="DNA-BINDING DOMAIN"/>
    <property type="match status" value="1"/>
</dbReference>
<dbReference type="SUPFAM" id="SSF54171">
    <property type="entry name" value="DNA-binding domain"/>
    <property type="match status" value="1"/>
</dbReference>
<dbReference type="GO" id="GO:0003700">
    <property type="term" value="F:DNA-binding transcription factor activity"/>
    <property type="evidence" value="ECO:0007669"/>
    <property type="project" value="InterPro"/>
</dbReference>
<comment type="subcellular location">
    <subcellularLocation>
        <location evidence="1">Nucleus</location>
    </subcellularLocation>
</comment>
<dbReference type="KEGG" id="zju:107409847"/>